<sequence length="79" mass="9392">MSGFSSNAEHLEARRKERVTMKHCYSTQQQNLYDVARAEKAVQHRREMEYLNRLERGECFSQTKQLVRKAMVDPVFVDK</sequence>
<organism evidence="1 2">
    <name type="scientific">Dimorphilus gyrociliatus</name>
    <dbReference type="NCBI Taxonomy" id="2664684"/>
    <lineage>
        <taxon>Eukaryota</taxon>
        <taxon>Metazoa</taxon>
        <taxon>Spiralia</taxon>
        <taxon>Lophotrochozoa</taxon>
        <taxon>Annelida</taxon>
        <taxon>Polychaeta</taxon>
        <taxon>Polychaeta incertae sedis</taxon>
        <taxon>Dinophilidae</taxon>
        <taxon>Dimorphilus</taxon>
    </lineage>
</organism>
<protein>
    <submittedName>
        <fullName evidence="1">DgyrCDS7141</fullName>
    </submittedName>
</protein>
<dbReference type="AlphaFoldDB" id="A0A7I8VRX5"/>
<dbReference type="Proteomes" id="UP000549394">
    <property type="component" value="Unassembled WGS sequence"/>
</dbReference>
<proteinExistence type="predicted"/>
<reference evidence="1 2" key="1">
    <citation type="submission" date="2020-08" db="EMBL/GenBank/DDBJ databases">
        <authorList>
            <person name="Hejnol A."/>
        </authorList>
    </citation>
    <scope>NUCLEOTIDE SEQUENCE [LARGE SCALE GENOMIC DNA]</scope>
</reference>
<keyword evidence="2" id="KW-1185">Reference proteome</keyword>
<evidence type="ECO:0000313" key="1">
    <source>
        <dbReference type="EMBL" id="CAD5118432.1"/>
    </source>
</evidence>
<name>A0A7I8VRX5_9ANNE</name>
<comment type="caution">
    <text evidence="1">The sequence shown here is derived from an EMBL/GenBank/DDBJ whole genome shotgun (WGS) entry which is preliminary data.</text>
</comment>
<dbReference type="EMBL" id="CAJFCJ010000009">
    <property type="protein sequence ID" value="CAD5118432.1"/>
    <property type="molecule type" value="Genomic_DNA"/>
</dbReference>
<gene>
    <name evidence="1" type="ORF">DGYR_LOCUS6806</name>
</gene>
<accession>A0A7I8VRX5</accession>
<evidence type="ECO:0000313" key="2">
    <source>
        <dbReference type="Proteomes" id="UP000549394"/>
    </source>
</evidence>